<dbReference type="Gene3D" id="3.90.79.10">
    <property type="entry name" value="Nucleoside Triphosphate Pyrophosphohydrolase"/>
    <property type="match status" value="1"/>
</dbReference>
<name>A0ABW3Z624_9HYPH</name>
<dbReference type="EMBL" id="JBHTMX010000034">
    <property type="protein sequence ID" value="MFD1331628.1"/>
    <property type="molecule type" value="Genomic_DNA"/>
</dbReference>
<sequence>MTVWRPPSRIRVKALGLHWRDGRLLAAEVPDDAGRVKGVRPLGGSVEFGETARAAVIREFREELGIDVSVVGEPVHVENIYVHEGAVGHEYLVLFEVAFPKGAFDGQDDIVFYEDDGAAGVARWFALDDLDREGGPELYPKGLKARLLETKA</sequence>
<evidence type="ECO:0000256" key="2">
    <source>
        <dbReference type="ARBA" id="ARBA00022801"/>
    </source>
</evidence>
<dbReference type="Proteomes" id="UP001597171">
    <property type="component" value="Unassembled WGS sequence"/>
</dbReference>
<dbReference type="SUPFAM" id="SSF55811">
    <property type="entry name" value="Nudix"/>
    <property type="match status" value="1"/>
</dbReference>
<dbReference type="CDD" id="cd04688">
    <property type="entry name" value="NUDIX_Hydrolase"/>
    <property type="match status" value="1"/>
</dbReference>
<dbReference type="PROSITE" id="PS00893">
    <property type="entry name" value="NUDIX_BOX"/>
    <property type="match status" value="1"/>
</dbReference>
<reference evidence="5" key="1">
    <citation type="journal article" date="2019" name="Int. J. Syst. Evol. Microbiol.">
        <title>The Global Catalogue of Microorganisms (GCM) 10K type strain sequencing project: providing services to taxonomists for standard genome sequencing and annotation.</title>
        <authorList>
            <consortium name="The Broad Institute Genomics Platform"/>
            <consortium name="The Broad Institute Genome Sequencing Center for Infectious Disease"/>
            <person name="Wu L."/>
            <person name="Ma J."/>
        </authorList>
    </citation>
    <scope>NUCLEOTIDE SEQUENCE [LARGE SCALE GENOMIC DNA]</scope>
    <source>
        <strain evidence="5">CCUG 61696</strain>
    </source>
</reference>
<evidence type="ECO:0000256" key="1">
    <source>
        <dbReference type="ARBA" id="ARBA00001946"/>
    </source>
</evidence>
<dbReference type="Pfam" id="PF00293">
    <property type="entry name" value="NUDIX"/>
    <property type="match status" value="1"/>
</dbReference>
<keyword evidence="2 4" id="KW-0378">Hydrolase</keyword>
<organism evidence="4 5">
    <name type="scientific">Methylopila musalis</name>
    <dbReference type="NCBI Taxonomy" id="1134781"/>
    <lineage>
        <taxon>Bacteria</taxon>
        <taxon>Pseudomonadati</taxon>
        <taxon>Pseudomonadota</taxon>
        <taxon>Alphaproteobacteria</taxon>
        <taxon>Hyphomicrobiales</taxon>
        <taxon>Methylopilaceae</taxon>
        <taxon>Methylopila</taxon>
    </lineage>
</organism>
<keyword evidence="5" id="KW-1185">Reference proteome</keyword>
<comment type="caution">
    <text evidence="4">The sequence shown here is derived from an EMBL/GenBank/DDBJ whole genome shotgun (WGS) entry which is preliminary data.</text>
</comment>
<comment type="cofactor">
    <cofactor evidence="1">
        <name>Mg(2+)</name>
        <dbReference type="ChEBI" id="CHEBI:18420"/>
    </cofactor>
</comment>
<evidence type="ECO:0000313" key="4">
    <source>
        <dbReference type="EMBL" id="MFD1331628.1"/>
    </source>
</evidence>
<evidence type="ECO:0000313" key="5">
    <source>
        <dbReference type="Proteomes" id="UP001597171"/>
    </source>
</evidence>
<feature type="domain" description="Nudix hydrolase" evidence="3">
    <location>
        <begin position="7"/>
        <end position="152"/>
    </location>
</feature>
<dbReference type="PROSITE" id="PS51462">
    <property type="entry name" value="NUDIX"/>
    <property type="match status" value="1"/>
</dbReference>
<dbReference type="InterPro" id="IPR015797">
    <property type="entry name" value="NUDIX_hydrolase-like_dom_sf"/>
</dbReference>
<evidence type="ECO:0000259" key="3">
    <source>
        <dbReference type="PROSITE" id="PS51462"/>
    </source>
</evidence>
<accession>A0ABW3Z624</accession>
<dbReference type="GO" id="GO:0016787">
    <property type="term" value="F:hydrolase activity"/>
    <property type="evidence" value="ECO:0007669"/>
    <property type="project" value="UniProtKB-KW"/>
</dbReference>
<gene>
    <name evidence="4" type="ORF">ACFQ4O_06395</name>
</gene>
<dbReference type="InterPro" id="IPR000086">
    <property type="entry name" value="NUDIX_hydrolase_dom"/>
</dbReference>
<protein>
    <submittedName>
        <fullName evidence="4">NUDIX hydrolase</fullName>
    </submittedName>
</protein>
<dbReference type="RefSeq" id="WP_378774839.1">
    <property type="nucleotide sequence ID" value="NZ_JBHTMX010000034.1"/>
</dbReference>
<proteinExistence type="predicted"/>
<dbReference type="InterPro" id="IPR020084">
    <property type="entry name" value="NUDIX_hydrolase_CS"/>
</dbReference>